<comment type="caution">
    <text evidence="2">The sequence shown here is derived from an EMBL/GenBank/DDBJ whole genome shotgun (WGS) entry which is preliminary data.</text>
</comment>
<reference evidence="3" key="1">
    <citation type="journal article" date="2019" name="Int. J. Syst. Evol. Microbiol.">
        <title>The Global Catalogue of Microorganisms (GCM) 10K type strain sequencing project: providing services to taxonomists for standard genome sequencing and annotation.</title>
        <authorList>
            <consortium name="The Broad Institute Genomics Platform"/>
            <consortium name="The Broad Institute Genome Sequencing Center for Infectious Disease"/>
            <person name="Wu L."/>
            <person name="Ma J."/>
        </authorList>
    </citation>
    <scope>NUCLEOTIDE SEQUENCE [LARGE SCALE GENOMIC DNA]</scope>
    <source>
        <strain evidence="3">JCM 15313</strain>
    </source>
</reference>
<proteinExistence type="predicted"/>
<organism evidence="2 3">
    <name type="scientific">Nocardiopsis rhodophaea</name>
    <dbReference type="NCBI Taxonomy" id="280238"/>
    <lineage>
        <taxon>Bacteria</taxon>
        <taxon>Bacillati</taxon>
        <taxon>Actinomycetota</taxon>
        <taxon>Actinomycetes</taxon>
        <taxon>Streptosporangiales</taxon>
        <taxon>Nocardiopsidaceae</taxon>
        <taxon>Nocardiopsis</taxon>
    </lineage>
</organism>
<dbReference type="EMBL" id="BAAAPC010000014">
    <property type="protein sequence ID" value="GAA2003714.1"/>
    <property type="molecule type" value="Genomic_DNA"/>
</dbReference>
<evidence type="ECO:0000313" key="2">
    <source>
        <dbReference type="EMBL" id="GAA2003714.1"/>
    </source>
</evidence>
<accession>A0ABP5EPH8</accession>
<evidence type="ECO:0000256" key="1">
    <source>
        <dbReference type="SAM" id="MobiDB-lite"/>
    </source>
</evidence>
<name>A0ABP5EPH8_9ACTN</name>
<gene>
    <name evidence="2" type="ORF">GCM10009799_33540</name>
</gene>
<sequence>MLELTPDEARCLRELADRIVEATQDRSYWFSAARDTSLAILARATDWLGDACEQSLPADVHPRQRLGLAPRQPLMCIRPDGHTGRHMDASGHCWSERPDGTPAVGSPLPRINQ</sequence>
<keyword evidence="3" id="KW-1185">Reference proteome</keyword>
<protein>
    <submittedName>
        <fullName evidence="2">Uncharacterized protein</fullName>
    </submittedName>
</protein>
<feature type="region of interest" description="Disordered" evidence="1">
    <location>
        <begin position="77"/>
        <end position="113"/>
    </location>
</feature>
<feature type="compositionally biased region" description="Basic and acidic residues" evidence="1">
    <location>
        <begin position="79"/>
        <end position="99"/>
    </location>
</feature>
<evidence type="ECO:0000313" key="3">
    <source>
        <dbReference type="Proteomes" id="UP001501585"/>
    </source>
</evidence>
<dbReference type="Proteomes" id="UP001501585">
    <property type="component" value="Unassembled WGS sequence"/>
</dbReference>